<organism evidence="3 4">
    <name type="scientific">Rhizopus azygosporus</name>
    <name type="common">Rhizopus microsporus var. azygosporus</name>
    <dbReference type="NCBI Taxonomy" id="86630"/>
    <lineage>
        <taxon>Eukaryota</taxon>
        <taxon>Fungi</taxon>
        <taxon>Fungi incertae sedis</taxon>
        <taxon>Mucoromycota</taxon>
        <taxon>Mucoromycotina</taxon>
        <taxon>Mucoromycetes</taxon>
        <taxon>Mucorales</taxon>
        <taxon>Mucorineae</taxon>
        <taxon>Rhizopodaceae</taxon>
        <taxon>Rhizopus</taxon>
    </lineage>
</organism>
<dbReference type="EMBL" id="PJQL01000417">
    <property type="protein sequence ID" value="RCH95943.1"/>
    <property type="molecule type" value="Genomic_DNA"/>
</dbReference>
<accession>A0A367K158</accession>
<reference evidence="3 4" key="1">
    <citation type="journal article" date="2018" name="G3 (Bethesda)">
        <title>Phylogenetic and Phylogenomic Definition of Rhizopus Species.</title>
        <authorList>
            <person name="Gryganskyi A.P."/>
            <person name="Golan J."/>
            <person name="Dolatabadi S."/>
            <person name="Mondo S."/>
            <person name="Robb S."/>
            <person name="Idnurm A."/>
            <person name="Muszewska A."/>
            <person name="Steczkiewicz K."/>
            <person name="Masonjones S."/>
            <person name="Liao H.L."/>
            <person name="Gajdeczka M.T."/>
            <person name="Anike F."/>
            <person name="Vuek A."/>
            <person name="Anishchenko I.M."/>
            <person name="Voigt K."/>
            <person name="de Hoog G.S."/>
            <person name="Smith M.E."/>
            <person name="Heitman J."/>
            <person name="Vilgalys R."/>
            <person name="Stajich J.E."/>
        </authorList>
    </citation>
    <scope>NUCLEOTIDE SEQUENCE [LARGE SCALE GENOMIC DNA]</scope>
    <source>
        <strain evidence="3 4">CBS 357.93</strain>
    </source>
</reference>
<protein>
    <submittedName>
        <fullName evidence="3">Uncharacterized protein</fullName>
    </submittedName>
</protein>
<keyword evidence="4" id="KW-1185">Reference proteome</keyword>
<keyword evidence="2" id="KW-0732">Signal</keyword>
<comment type="caution">
    <text evidence="3">The sequence shown here is derived from an EMBL/GenBank/DDBJ whole genome shotgun (WGS) entry which is preliminary data.</text>
</comment>
<evidence type="ECO:0000313" key="3">
    <source>
        <dbReference type="EMBL" id="RCH95943.1"/>
    </source>
</evidence>
<sequence length="118" mass="12764">MKLLALLSAFVATILLTLRDVVAAPADSSMEGYSKKGVAFGSSYCAKEKDTRRREAFVFPFVLPTVLSVKGVICGTIFFDASETKDVKVKHGAGNKDKEEKGTALVEKSGLKEMETLE</sequence>
<feature type="signal peptide" evidence="2">
    <location>
        <begin position="1"/>
        <end position="23"/>
    </location>
</feature>
<feature type="compositionally biased region" description="Basic and acidic residues" evidence="1">
    <location>
        <begin position="109"/>
        <end position="118"/>
    </location>
</feature>
<feature type="chain" id="PRO_5017083663" evidence="2">
    <location>
        <begin position="24"/>
        <end position="118"/>
    </location>
</feature>
<evidence type="ECO:0000256" key="2">
    <source>
        <dbReference type="SAM" id="SignalP"/>
    </source>
</evidence>
<evidence type="ECO:0000256" key="1">
    <source>
        <dbReference type="SAM" id="MobiDB-lite"/>
    </source>
</evidence>
<proteinExistence type="predicted"/>
<dbReference type="Proteomes" id="UP000252139">
    <property type="component" value="Unassembled WGS sequence"/>
</dbReference>
<dbReference type="AlphaFoldDB" id="A0A367K158"/>
<gene>
    <name evidence="3" type="ORF">CU097_013180</name>
</gene>
<evidence type="ECO:0000313" key="4">
    <source>
        <dbReference type="Proteomes" id="UP000252139"/>
    </source>
</evidence>
<feature type="region of interest" description="Disordered" evidence="1">
    <location>
        <begin position="91"/>
        <end position="118"/>
    </location>
</feature>
<feature type="compositionally biased region" description="Basic and acidic residues" evidence="1">
    <location>
        <begin position="91"/>
        <end position="102"/>
    </location>
</feature>
<dbReference type="OrthoDB" id="10285959at2759"/>
<name>A0A367K158_RHIAZ</name>